<gene>
    <name evidence="1" type="ORF">GGR89_001841</name>
</gene>
<comment type="caution">
    <text evidence="1">The sequence shown here is derived from an EMBL/GenBank/DDBJ whole genome shotgun (WGS) entry which is preliminary data.</text>
</comment>
<dbReference type="Proteomes" id="UP000531251">
    <property type="component" value="Unassembled WGS sequence"/>
</dbReference>
<dbReference type="RefSeq" id="WP_125977150.1">
    <property type="nucleotide sequence ID" value="NZ_BAAADY010000010.1"/>
</dbReference>
<accession>A0A7X5XY58</accession>
<organism evidence="1 2">
    <name type="scientific">Sphingomonas trueperi</name>
    <dbReference type="NCBI Taxonomy" id="53317"/>
    <lineage>
        <taxon>Bacteria</taxon>
        <taxon>Pseudomonadati</taxon>
        <taxon>Pseudomonadota</taxon>
        <taxon>Alphaproteobacteria</taxon>
        <taxon>Sphingomonadales</taxon>
        <taxon>Sphingomonadaceae</taxon>
        <taxon>Sphingomonas</taxon>
    </lineage>
</organism>
<proteinExistence type="predicted"/>
<dbReference type="EMBL" id="JAATJB010000004">
    <property type="protein sequence ID" value="NJB97529.1"/>
    <property type="molecule type" value="Genomic_DNA"/>
</dbReference>
<reference evidence="1 2" key="1">
    <citation type="submission" date="2020-03" db="EMBL/GenBank/DDBJ databases">
        <title>Genomic Encyclopedia of Type Strains, Phase IV (KMG-IV): sequencing the most valuable type-strain genomes for metagenomic binning, comparative biology and taxonomic classification.</title>
        <authorList>
            <person name="Goeker M."/>
        </authorList>
    </citation>
    <scope>NUCLEOTIDE SEQUENCE [LARGE SCALE GENOMIC DNA]</scope>
    <source>
        <strain evidence="1 2">DSM 7225</strain>
    </source>
</reference>
<name>A0A7X5XY58_9SPHN</name>
<keyword evidence="2" id="KW-1185">Reference proteome</keyword>
<evidence type="ECO:0000313" key="1">
    <source>
        <dbReference type="EMBL" id="NJB97529.1"/>
    </source>
</evidence>
<dbReference type="AlphaFoldDB" id="A0A7X5XY58"/>
<protein>
    <submittedName>
        <fullName evidence="1">Uncharacterized protein</fullName>
    </submittedName>
</protein>
<sequence length="152" mass="16502">MQMPRLHRSVLPGRTRADRGALAAIELQGLSQEMTPARDDSAFGPRHLLAALDGLSAAVIEATGSWAFLTAERIQLIDAAHKLAWLLVRVNRSEAAIARAPDLAGTTRAIASATYRLRAVQELGEGADAIQPLFDLIVRIDQLLPRTAQLYQ</sequence>
<evidence type="ECO:0000313" key="2">
    <source>
        <dbReference type="Proteomes" id="UP000531251"/>
    </source>
</evidence>